<dbReference type="OMA" id="FFGQLYT"/>
<dbReference type="PANTHER" id="PTHR28199">
    <property type="entry name" value="PROCESSING OF GAS1 AND ALP PROTEIN 2"/>
    <property type="match status" value="1"/>
</dbReference>
<organism evidence="3 4">
    <name type="scientific">Sordaria macrospora</name>
    <dbReference type="NCBI Taxonomy" id="5147"/>
    <lineage>
        <taxon>Eukaryota</taxon>
        <taxon>Fungi</taxon>
        <taxon>Dikarya</taxon>
        <taxon>Ascomycota</taxon>
        <taxon>Pezizomycotina</taxon>
        <taxon>Sordariomycetes</taxon>
        <taxon>Sordariomycetidae</taxon>
        <taxon>Sordariales</taxon>
        <taxon>Sordariaceae</taxon>
        <taxon>Sordaria</taxon>
    </lineage>
</organism>
<gene>
    <name evidence="3" type="ORF">SMACR_03094</name>
</gene>
<sequence>MDGVVHVVTVLGDRISNNVKGTFASMTAEKWIRLIIIVGAYALLRPYIIKLGGKAQMQQHEDESAEAIRGTISPNELRGQKAMVRLPGEDSDSEDDEAQNGESSAADWGKKARRRQRMVIKKLIEAEEDRLRETQEEEEDKDIEEFLLKE</sequence>
<reference evidence="3 4" key="1">
    <citation type="submission" date="2017-07" db="EMBL/GenBank/DDBJ databases">
        <title>Genome sequence of the Sordaria macrospora wild type strain R19027.</title>
        <authorList>
            <person name="Nowrousian M."/>
            <person name="Teichert I."/>
            <person name="Kueck U."/>
        </authorList>
    </citation>
    <scope>NUCLEOTIDE SEQUENCE [LARGE SCALE GENOMIC DNA]</scope>
    <source>
        <strain evidence="3 4">R19027</strain>
        <tissue evidence="3">Mycelium</tissue>
    </source>
</reference>
<keyword evidence="2" id="KW-1133">Transmembrane helix</keyword>
<keyword evidence="2" id="KW-0472">Membrane</keyword>
<evidence type="ECO:0000256" key="2">
    <source>
        <dbReference type="SAM" id="Phobius"/>
    </source>
</evidence>
<dbReference type="VEuPathDB" id="FungiDB:SMAC_03094"/>
<dbReference type="AlphaFoldDB" id="A0A8S8ZH63"/>
<feature type="region of interest" description="Disordered" evidence="1">
    <location>
        <begin position="128"/>
        <end position="150"/>
    </location>
</feature>
<comment type="caution">
    <text evidence="3">The sequence shown here is derived from an EMBL/GenBank/DDBJ whole genome shotgun (WGS) entry which is preliminary data.</text>
</comment>
<dbReference type="PIRSF" id="PIRSF022909">
    <property type="entry name" value="UCP022909"/>
    <property type="match status" value="1"/>
</dbReference>
<accession>A0A8S8ZH63</accession>
<proteinExistence type="predicted"/>
<evidence type="ECO:0008006" key="5">
    <source>
        <dbReference type="Google" id="ProtNLM"/>
    </source>
</evidence>
<evidence type="ECO:0000313" key="4">
    <source>
        <dbReference type="Proteomes" id="UP000433876"/>
    </source>
</evidence>
<name>A0A8S8ZH63_SORMA</name>
<dbReference type="Proteomes" id="UP000433876">
    <property type="component" value="Unassembled WGS sequence"/>
</dbReference>
<feature type="region of interest" description="Disordered" evidence="1">
    <location>
        <begin position="62"/>
        <end position="114"/>
    </location>
</feature>
<dbReference type="InterPro" id="IPR011431">
    <property type="entry name" value="Trafficking_Pga2"/>
</dbReference>
<dbReference type="EMBL" id="NMPR01000209">
    <property type="protein sequence ID" value="KAA8628071.1"/>
    <property type="molecule type" value="Genomic_DNA"/>
</dbReference>
<evidence type="ECO:0000256" key="1">
    <source>
        <dbReference type="SAM" id="MobiDB-lite"/>
    </source>
</evidence>
<dbReference type="Pfam" id="PF07543">
    <property type="entry name" value="PGA2"/>
    <property type="match status" value="1"/>
</dbReference>
<dbReference type="GO" id="GO:0015031">
    <property type="term" value="P:protein transport"/>
    <property type="evidence" value="ECO:0007669"/>
    <property type="project" value="TreeGrafter"/>
</dbReference>
<evidence type="ECO:0000313" key="3">
    <source>
        <dbReference type="EMBL" id="KAA8628071.1"/>
    </source>
</evidence>
<feature type="compositionally biased region" description="Acidic residues" evidence="1">
    <location>
        <begin position="89"/>
        <end position="99"/>
    </location>
</feature>
<feature type="transmembrane region" description="Helical" evidence="2">
    <location>
        <begin position="31"/>
        <end position="48"/>
    </location>
</feature>
<keyword evidence="2" id="KW-0812">Transmembrane</keyword>
<protein>
    <recommendedName>
        <fullName evidence="5">DUF1531-domain-containing protein</fullName>
    </recommendedName>
</protein>
<dbReference type="PANTHER" id="PTHR28199:SF1">
    <property type="entry name" value="PROCESSING OF GAS1 AND ALP PROTEIN 2"/>
    <property type="match status" value="1"/>
</dbReference>